<feature type="chain" id="PRO_5032931574" description="Peptidase inhibitor family I36 protein" evidence="1">
    <location>
        <begin position="28"/>
        <end position="127"/>
    </location>
</feature>
<dbReference type="EMBL" id="CP065959">
    <property type="protein sequence ID" value="QQC87502.1"/>
    <property type="molecule type" value="Genomic_DNA"/>
</dbReference>
<name>A0A7T4PCB1_9ACTN</name>
<reference evidence="2 3" key="1">
    <citation type="submission" date="2020-12" db="EMBL/GenBank/DDBJ databases">
        <title>Identification and biosynthesis of polyene macrolides produced by Streptomyces alfalfae Men-myco-93-63.</title>
        <authorList>
            <person name="Liu D."/>
            <person name="Li Y."/>
            <person name="Liu L."/>
            <person name="Han X."/>
            <person name="Shen F."/>
        </authorList>
    </citation>
    <scope>NUCLEOTIDE SEQUENCE [LARGE SCALE GENOMIC DNA]</scope>
    <source>
        <strain evidence="2 3">Men-myco-93-63</strain>
    </source>
</reference>
<gene>
    <name evidence="2" type="ORF">I8755_03080</name>
</gene>
<organism evidence="2 3">
    <name type="scientific">Streptomyces alfalfae</name>
    <dbReference type="NCBI Taxonomy" id="1642299"/>
    <lineage>
        <taxon>Bacteria</taxon>
        <taxon>Bacillati</taxon>
        <taxon>Actinomycetota</taxon>
        <taxon>Actinomycetes</taxon>
        <taxon>Kitasatosporales</taxon>
        <taxon>Streptomycetaceae</taxon>
        <taxon>Streptomyces</taxon>
    </lineage>
</organism>
<sequence length="127" mass="13776">MRLRAITLAAIPAAFLGVMASAPSASAWSAGNCATGTFCVWPEYWYGDTDMPPSVATEGEWSGSARGHIFYNNTSRDMTMTYSLAKDEGEGASYTACVSRGQGTYFTMPMTVTDLSWRVDDGTPCRW</sequence>
<protein>
    <recommendedName>
        <fullName evidence="4">Peptidase inhibitor family I36 protein</fullName>
    </recommendedName>
</protein>
<dbReference type="AlphaFoldDB" id="A0A7T4PCB1"/>
<evidence type="ECO:0000256" key="1">
    <source>
        <dbReference type="SAM" id="SignalP"/>
    </source>
</evidence>
<dbReference type="Proteomes" id="UP000596130">
    <property type="component" value="Chromosome"/>
</dbReference>
<evidence type="ECO:0000313" key="3">
    <source>
        <dbReference type="Proteomes" id="UP000596130"/>
    </source>
</evidence>
<keyword evidence="1" id="KW-0732">Signal</keyword>
<accession>A0A7T4PCB1</accession>
<dbReference type="RefSeq" id="WP_198501675.1">
    <property type="nucleotide sequence ID" value="NZ_CP065959.1"/>
</dbReference>
<evidence type="ECO:0000313" key="2">
    <source>
        <dbReference type="EMBL" id="QQC87502.1"/>
    </source>
</evidence>
<evidence type="ECO:0008006" key="4">
    <source>
        <dbReference type="Google" id="ProtNLM"/>
    </source>
</evidence>
<proteinExistence type="predicted"/>
<feature type="signal peptide" evidence="1">
    <location>
        <begin position="1"/>
        <end position="27"/>
    </location>
</feature>